<feature type="domain" description="TLC" evidence="7">
    <location>
        <begin position="63"/>
        <end position="255"/>
    </location>
</feature>
<name>A0A0R3QL85_9BILA</name>
<sequence>LHMMREILGDIIRPTHYGLEWELPRISDVLETNFFLPILIYFIILQILGYLVKQLLWISYLQLTRHRLQNLTVSLVHSCIAGCSSLIFFITRPIVMLEDAIHWYNPVAAQLIYFSMAYFLYDTTDVIRNDSSWHAFVILAHHTVVYSIFSIGMLSHKFLPYTYWALMVEINTSFLHVRSIMRLTNRDPCKNLCYKTISLLAFLTFFVFRLGTLLWMMLFMVMNYGTFHPFYTYSSLTAEVFFFIFSIFLLRHLLIEEGILEKAVL</sequence>
<feature type="transmembrane region" description="Helical" evidence="6">
    <location>
        <begin position="101"/>
        <end position="121"/>
    </location>
</feature>
<feature type="transmembrane region" description="Helical" evidence="6">
    <location>
        <begin position="192"/>
        <end position="218"/>
    </location>
</feature>
<dbReference type="GO" id="GO:0071709">
    <property type="term" value="P:membrane assembly"/>
    <property type="evidence" value="ECO:0007669"/>
    <property type="project" value="TreeGrafter"/>
</dbReference>
<feature type="transmembrane region" description="Helical" evidence="6">
    <location>
        <begin position="34"/>
        <end position="52"/>
    </location>
</feature>
<feature type="transmembrane region" description="Helical" evidence="6">
    <location>
        <begin position="73"/>
        <end position="95"/>
    </location>
</feature>
<accession>A0A0R3QL85</accession>
<dbReference type="AlphaFoldDB" id="A0A0R3QL85"/>
<evidence type="ECO:0000256" key="2">
    <source>
        <dbReference type="ARBA" id="ARBA00022692"/>
    </source>
</evidence>
<feature type="transmembrane region" description="Helical" evidence="6">
    <location>
        <begin position="161"/>
        <end position="180"/>
    </location>
</feature>
<keyword evidence="2 5" id="KW-0812">Transmembrane</keyword>
<dbReference type="PANTHER" id="PTHR13439:SF4">
    <property type="entry name" value="TLC DOMAIN-CONTAINING PROTEIN"/>
    <property type="match status" value="1"/>
</dbReference>
<dbReference type="Pfam" id="PF03798">
    <property type="entry name" value="TRAM_LAG1_CLN8"/>
    <property type="match status" value="1"/>
</dbReference>
<evidence type="ECO:0000256" key="6">
    <source>
        <dbReference type="SAM" id="Phobius"/>
    </source>
</evidence>
<dbReference type="SMART" id="SM00724">
    <property type="entry name" value="TLC"/>
    <property type="match status" value="1"/>
</dbReference>
<evidence type="ECO:0000256" key="4">
    <source>
        <dbReference type="ARBA" id="ARBA00023136"/>
    </source>
</evidence>
<protein>
    <submittedName>
        <fullName evidence="8">TLC domain-containing protein</fullName>
    </submittedName>
</protein>
<dbReference type="InterPro" id="IPR050846">
    <property type="entry name" value="TLCD"/>
</dbReference>
<reference evidence="8" key="1">
    <citation type="submission" date="2017-02" db="UniProtKB">
        <authorList>
            <consortium name="WormBaseParasite"/>
        </authorList>
    </citation>
    <scope>IDENTIFICATION</scope>
</reference>
<dbReference type="InterPro" id="IPR006634">
    <property type="entry name" value="TLC-dom"/>
</dbReference>
<evidence type="ECO:0000256" key="1">
    <source>
        <dbReference type="ARBA" id="ARBA00004141"/>
    </source>
</evidence>
<dbReference type="GO" id="GO:0007009">
    <property type="term" value="P:plasma membrane organization"/>
    <property type="evidence" value="ECO:0007669"/>
    <property type="project" value="TreeGrafter"/>
</dbReference>
<dbReference type="GO" id="GO:0055091">
    <property type="term" value="P:phospholipid homeostasis"/>
    <property type="evidence" value="ECO:0007669"/>
    <property type="project" value="TreeGrafter"/>
</dbReference>
<evidence type="ECO:0000256" key="5">
    <source>
        <dbReference type="PROSITE-ProRule" id="PRU00205"/>
    </source>
</evidence>
<dbReference type="PANTHER" id="PTHR13439">
    <property type="entry name" value="CT120 PROTEIN"/>
    <property type="match status" value="1"/>
</dbReference>
<keyword evidence="3 6" id="KW-1133">Transmembrane helix</keyword>
<proteinExistence type="predicted"/>
<organism evidence="8">
    <name type="scientific">Brugia timori</name>
    <dbReference type="NCBI Taxonomy" id="42155"/>
    <lineage>
        <taxon>Eukaryota</taxon>
        <taxon>Metazoa</taxon>
        <taxon>Ecdysozoa</taxon>
        <taxon>Nematoda</taxon>
        <taxon>Chromadorea</taxon>
        <taxon>Rhabditida</taxon>
        <taxon>Spirurina</taxon>
        <taxon>Spiruromorpha</taxon>
        <taxon>Filarioidea</taxon>
        <taxon>Onchocercidae</taxon>
        <taxon>Brugia</taxon>
    </lineage>
</organism>
<dbReference type="GO" id="GO:0097035">
    <property type="term" value="P:regulation of membrane lipid distribution"/>
    <property type="evidence" value="ECO:0007669"/>
    <property type="project" value="TreeGrafter"/>
</dbReference>
<evidence type="ECO:0000313" key="8">
    <source>
        <dbReference type="WBParaSite" id="BTMF_0000844301-mRNA-1"/>
    </source>
</evidence>
<dbReference type="WBParaSite" id="BTMF_0000844301-mRNA-1">
    <property type="protein sequence ID" value="BTMF_0000844301-mRNA-1"/>
    <property type="gene ID" value="BTMF_0000844301"/>
</dbReference>
<feature type="transmembrane region" description="Helical" evidence="6">
    <location>
        <begin position="133"/>
        <end position="155"/>
    </location>
</feature>
<feature type="transmembrane region" description="Helical" evidence="6">
    <location>
        <begin position="230"/>
        <end position="250"/>
    </location>
</feature>
<evidence type="ECO:0000256" key="3">
    <source>
        <dbReference type="ARBA" id="ARBA00022989"/>
    </source>
</evidence>
<evidence type="ECO:0000259" key="7">
    <source>
        <dbReference type="PROSITE" id="PS50922"/>
    </source>
</evidence>
<comment type="subcellular location">
    <subcellularLocation>
        <location evidence="1">Membrane</location>
        <topology evidence="1">Multi-pass membrane protein</topology>
    </subcellularLocation>
</comment>
<keyword evidence="4 5" id="KW-0472">Membrane</keyword>
<dbReference type="GO" id="GO:0005886">
    <property type="term" value="C:plasma membrane"/>
    <property type="evidence" value="ECO:0007669"/>
    <property type="project" value="TreeGrafter"/>
</dbReference>
<dbReference type="PROSITE" id="PS50922">
    <property type="entry name" value="TLC"/>
    <property type="match status" value="1"/>
</dbReference>